<evidence type="ECO:0000256" key="1">
    <source>
        <dbReference type="ARBA" id="ARBA00006464"/>
    </source>
</evidence>
<keyword evidence="3" id="KW-1133">Transmembrane helix</keyword>
<evidence type="ECO:0000256" key="2">
    <source>
        <dbReference type="ARBA" id="ARBA00023169"/>
    </source>
</evidence>
<accession>A0ABZ1E5Q5</accession>
<proteinExistence type="inferred from homology"/>
<feature type="transmembrane region" description="Helical" evidence="3">
    <location>
        <begin position="28"/>
        <end position="49"/>
    </location>
</feature>
<keyword evidence="3" id="KW-0472">Membrane</keyword>
<keyword evidence="5" id="KW-0808">Transferase</keyword>
<protein>
    <submittedName>
        <fullName evidence="5">Sugar transferase</fullName>
    </submittedName>
</protein>
<dbReference type="InterPro" id="IPR003362">
    <property type="entry name" value="Bact_transf"/>
</dbReference>
<evidence type="ECO:0000313" key="5">
    <source>
        <dbReference type="EMBL" id="WRY35786.1"/>
    </source>
</evidence>
<name>A0ABZ1E5Q5_9RHOB</name>
<feature type="domain" description="Bacterial sugar transferase" evidence="4">
    <location>
        <begin position="23"/>
        <end position="214"/>
    </location>
</feature>
<keyword evidence="2" id="KW-0270">Exopolysaccharide synthesis</keyword>
<dbReference type="PANTHER" id="PTHR30576:SF0">
    <property type="entry name" value="UNDECAPRENYL-PHOSPHATE N-ACETYLGALACTOSAMINYL 1-PHOSPHATE TRANSFERASE-RELATED"/>
    <property type="match status" value="1"/>
</dbReference>
<reference evidence="5 6" key="1">
    <citation type="submission" date="2023-09" db="EMBL/GenBank/DDBJ databases">
        <title>Thioclava shenzhenensis sp. nov., a multidrug resistant bacteria-antagonizing species isolated from coastal seawater.</title>
        <authorList>
            <person name="Long M."/>
        </authorList>
    </citation>
    <scope>NUCLEOTIDE SEQUENCE [LARGE SCALE GENOMIC DNA]</scope>
    <source>
        <strain evidence="5 6">FTW29</strain>
        <plasmid evidence="5 6">unnamed2</plasmid>
    </source>
</reference>
<keyword evidence="3" id="KW-0812">Transmembrane</keyword>
<gene>
    <name evidence="5" type="ORF">RPE78_16320</name>
</gene>
<evidence type="ECO:0000259" key="4">
    <source>
        <dbReference type="Pfam" id="PF02397"/>
    </source>
</evidence>
<sequence>MPTYEGPAPYVGHRPGFYQRRGKRILDIFLALLLLPVLLPVIAVLWLMVRRDGGPGLFVQPRIGKNGKTFQCYKLRTMLVDAEAKLQKMCAEDPKLAEEWHVHQKLSIDPRITSVGRFLRATSLDELPQIFNVFKGDMSFVGPRPFLIDQESLYRNAGGAAYFDMRPGITGLWQVEGRNSTTFVARVTYDDDYFDRLSLKSDLGLIVKTTSIVVKRTGR</sequence>
<comment type="similarity">
    <text evidence="1">Belongs to the bacterial sugar transferase family.</text>
</comment>
<dbReference type="RefSeq" id="WP_406721722.1">
    <property type="nucleotide sequence ID" value="NZ_CP135445.1"/>
</dbReference>
<keyword evidence="5" id="KW-0614">Plasmid</keyword>
<organism evidence="5 6">
    <name type="scientific">Thioclava litoralis</name>
    <dbReference type="NCBI Taxonomy" id="3076557"/>
    <lineage>
        <taxon>Bacteria</taxon>
        <taxon>Pseudomonadati</taxon>
        <taxon>Pseudomonadota</taxon>
        <taxon>Alphaproteobacteria</taxon>
        <taxon>Rhodobacterales</taxon>
        <taxon>Paracoccaceae</taxon>
        <taxon>Thioclava</taxon>
    </lineage>
</organism>
<evidence type="ECO:0000256" key="3">
    <source>
        <dbReference type="SAM" id="Phobius"/>
    </source>
</evidence>
<dbReference type="Proteomes" id="UP001623290">
    <property type="component" value="Plasmid unnamed2"/>
</dbReference>
<dbReference type="EMBL" id="CP135445">
    <property type="protein sequence ID" value="WRY35786.1"/>
    <property type="molecule type" value="Genomic_DNA"/>
</dbReference>
<geneLocation type="plasmid" evidence="5 6">
    <name>unnamed2</name>
</geneLocation>
<evidence type="ECO:0000313" key="6">
    <source>
        <dbReference type="Proteomes" id="UP001623290"/>
    </source>
</evidence>
<keyword evidence="6" id="KW-1185">Reference proteome</keyword>
<dbReference type="GO" id="GO:0016740">
    <property type="term" value="F:transferase activity"/>
    <property type="evidence" value="ECO:0007669"/>
    <property type="project" value="UniProtKB-KW"/>
</dbReference>
<dbReference type="Pfam" id="PF02397">
    <property type="entry name" value="Bac_transf"/>
    <property type="match status" value="1"/>
</dbReference>
<dbReference type="PANTHER" id="PTHR30576">
    <property type="entry name" value="COLANIC BIOSYNTHESIS UDP-GLUCOSE LIPID CARRIER TRANSFERASE"/>
    <property type="match status" value="1"/>
</dbReference>